<name>A0A7W8Z7L2_9ACTN</name>
<evidence type="ECO:0000256" key="7">
    <source>
        <dbReference type="SAM" id="Phobius"/>
    </source>
</evidence>
<keyword evidence="3" id="KW-1003">Cell membrane</keyword>
<feature type="transmembrane region" description="Helical" evidence="7">
    <location>
        <begin position="631"/>
        <end position="650"/>
    </location>
</feature>
<feature type="transmembrane region" description="Helical" evidence="7">
    <location>
        <begin position="231"/>
        <end position="252"/>
    </location>
</feature>
<dbReference type="Proteomes" id="UP000588112">
    <property type="component" value="Unassembled WGS sequence"/>
</dbReference>
<proteinExistence type="inferred from homology"/>
<keyword evidence="5 7" id="KW-1133">Transmembrane helix</keyword>
<comment type="caution">
    <text evidence="9">The sequence shown here is derived from an EMBL/GenBank/DDBJ whole genome shotgun (WGS) entry which is preliminary data.</text>
</comment>
<evidence type="ECO:0000313" key="10">
    <source>
        <dbReference type="Proteomes" id="UP000588112"/>
    </source>
</evidence>
<dbReference type="AlphaFoldDB" id="A0A7W8Z7L2"/>
<evidence type="ECO:0000256" key="6">
    <source>
        <dbReference type="ARBA" id="ARBA00023136"/>
    </source>
</evidence>
<reference evidence="9 10" key="1">
    <citation type="submission" date="2020-08" db="EMBL/GenBank/DDBJ databases">
        <title>Sequencing the genomes of 1000 actinobacteria strains.</title>
        <authorList>
            <person name="Klenk H.-P."/>
        </authorList>
    </citation>
    <scope>NUCLEOTIDE SEQUENCE [LARGE SCALE GENOMIC DNA]</scope>
    <source>
        <strain evidence="9 10">DSM 45790</strain>
    </source>
</reference>
<dbReference type="EMBL" id="JACHBR010000001">
    <property type="protein sequence ID" value="MBB5628977.1"/>
    <property type="molecule type" value="Genomic_DNA"/>
</dbReference>
<feature type="transmembrane region" description="Helical" evidence="7">
    <location>
        <begin position="205"/>
        <end position="225"/>
    </location>
</feature>
<organism evidence="9 10">
    <name type="scientific">Sphaerisporangium krabiense</name>
    <dbReference type="NCBI Taxonomy" id="763782"/>
    <lineage>
        <taxon>Bacteria</taxon>
        <taxon>Bacillati</taxon>
        <taxon>Actinomycetota</taxon>
        <taxon>Actinomycetes</taxon>
        <taxon>Streptosporangiales</taxon>
        <taxon>Streptosporangiaceae</taxon>
        <taxon>Sphaerisporangium</taxon>
    </lineage>
</organism>
<feature type="domain" description="SSD" evidence="8">
    <location>
        <begin position="198"/>
        <end position="329"/>
    </location>
</feature>
<dbReference type="RefSeq" id="WP_184613765.1">
    <property type="nucleotide sequence ID" value="NZ_BOOS01000002.1"/>
</dbReference>
<feature type="transmembrane region" description="Helical" evidence="7">
    <location>
        <begin position="304"/>
        <end position="330"/>
    </location>
</feature>
<dbReference type="GO" id="GO:0005886">
    <property type="term" value="C:plasma membrane"/>
    <property type="evidence" value="ECO:0007669"/>
    <property type="project" value="UniProtKB-SubCell"/>
</dbReference>
<sequence>MFAKLGRFSARHRLWVLATAVLFVVLGGVWGSGAGGILGGGAGLDAPGSESAEANRILAGSLGRHVPDVVVIYESPAMTVDDPRFRQAVEQVAARIPKDAYVRLETYWSTGSADFVSRDKHKTYLALQLPGATEEEQVVVYRDIAGLFDAPGLTERRGGLTAIGEQFNTINSRDLSRAELISFPFLILLLLLVFRGLVAAALPLAVAVVVAVGSLSVLRVVGGIVDLSTAAINVVVILGLGLATDYALLILTRFREELAAGRTVDDAVSRAMGSAGRTVAVSGLTVAVTLGGLLVFPSRFLTSLAYSGVSVVLFAVLAALTVLPALLRLIGRRVDALRLPLPWLRRDRPQGRRWYRVAHGVMRRPFTVVLAVGLALVTLGLPLLGVVWSRPGEWAMRGDVDGAAVTRQLAEEFPYDPTKVITTVVRMPGPATTPGAQAALADFTRRLGRIGGVDRAAVTGASGDLARITLGYSKSSYGAEIREVVARLRAEPPPAGATALFTNRPASIADMLDMIGRGLPWMLLIVVVVTFVVMFLAFGSVTLPLKSIVMNLLSLSAAFGAMVLIFQNGFLSGLLGFTAPGFLDANMPVLIGAVSFGLAMDYEVFMLARIREEYLRTGDPVESVALGVRHTAGVITAAALLLGVVLAAFVTTSVTVIKMIGVGSVIALLVDATVVRGLLVPATMRLLGRHAWWAPAPLARWWLHHGLPEESISTPPPPARHPTSTSAPA</sequence>
<evidence type="ECO:0000256" key="1">
    <source>
        <dbReference type="ARBA" id="ARBA00004651"/>
    </source>
</evidence>
<dbReference type="PANTHER" id="PTHR33406:SF11">
    <property type="entry name" value="MEMBRANE PROTEIN SCO6666-RELATED"/>
    <property type="match status" value="1"/>
</dbReference>
<evidence type="ECO:0000256" key="3">
    <source>
        <dbReference type="ARBA" id="ARBA00022475"/>
    </source>
</evidence>
<dbReference type="Gene3D" id="1.20.1640.10">
    <property type="entry name" value="Multidrug efflux transporter AcrB transmembrane domain"/>
    <property type="match status" value="2"/>
</dbReference>
<dbReference type="InterPro" id="IPR004869">
    <property type="entry name" value="MMPL_dom"/>
</dbReference>
<evidence type="ECO:0000259" key="8">
    <source>
        <dbReference type="PROSITE" id="PS50156"/>
    </source>
</evidence>
<feature type="transmembrane region" description="Helical" evidence="7">
    <location>
        <begin position="180"/>
        <end position="198"/>
    </location>
</feature>
<dbReference type="InterPro" id="IPR050545">
    <property type="entry name" value="Mycobact_MmpL"/>
</dbReference>
<gene>
    <name evidence="9" type="ORF">BJ981_004676</name>
</gene>
<dbReference type="PANTHER" id="PTHR33406">
    <property type="entry name" value="MEMBRANE PROTEIN MJ1562-RELATED"/>
    <property type="match status" value="1"/>
</dbReference>
<evidence type="ECO:0000313" key="9">
    <source>
        <dbReference type="EMBL" id="MBB5628977.1"/>
    </source>
</evidence>
<feature type="transmembrane region" description="Helical" evidence="7">
    <location>
        <begin position="589"/>
        <end position="610"/>
    </location>
</feature>
<dbReference type="PROSITE" id="PS50156">
    <property type="entry name" value="SSD"/>
    <property type="match status" value="1"/>
</dbReference>
<feature type="transmembrane region" description="Helical" evidence="7">
    <location>
        <begin position="656"/>
        <end position="679"/>
    </location>
</feature>
<keyword evidence="6 7" id="KW-0472">Membrane</keyword>
<feature type="transmembrane region" description="Helical" evidence="7">
    <location>
        <begin position="366"/>
        <end position="388"/>
    </location>
</feature>
<dbReference type="SUPFAM" id="SSF82866">
    <property type="entry name" value="Multidrug efflux transporter AcrB transmembrane domain"/>
    <property type="match status" value="2"/>
</dbReference>
<accession>A0A7W8Z7L2</accession>
<feature type="transmembrane region" description="Helical" evidence="7">
    <location>
        <begin position="279"/>
        <end position="298"/>
    </location>
</feature>
<evidence type="ECO:0000256" key="5">
    <source>
        <dbReference type="ARBA" id="ARBA00022989"/>
    </source>
</evidence>
<dbReference type="Pfam" id="PF03176">
    <property type="entry name" value="MMPL"/>
    <property type="match status" value="2"/>
</dbReference>
<dbReference type="InterPro" id="IPR000731">
    <property type="entry name" value="SSD"/>
</dbReference>
<keyword evidence="10" id="KW-1185">Reference proteome</keyword>
<evidence type="ECO:0000256" key="2">
    <source>
        <dbReference type="ARBA" id="ARBA00010157"/>
    </source>
</evidence>
<feature type="transmembrane region" description="Helical" evidence="7">
    <location>
        <begin position="521"/>
        <end position="545"/>
    </location>
</feature>
<keyword evidence="4 7" id="KW-0812">Transmembrane</keyword>
<evidence type="ECO:0000256" key="4">
    <source>
        <dbReference type="ARBA" id="ARBA00022692"/>
    </source>
</evidence>
<comment type="subcellular location">
    <subcellularLocation>
        <location evidence="1">Cell membrane</location>
        <topology evidence="1">Multi-pass membrane protein</topology>
    </subcellularLocation>
</comment>
<protein>
    <submittedName>
        <fullName evidence="9">RND superfamily putative drug exporter</fullName>
    </submittedName>
</protein>
<comment type="similarity">
    <text evidence="2">Belongs to the resistance-nodulation-cell division (RND) (TC 2.A.6) family. MmpL subfamily.</text>
</comment>
<feature type="transmembrane region" description="Helical" evidence="7">
    <location>
        <begin position="552"/>
        <end position="577"/>
    </location>
</feature>